<dbReference type="InterPro" id="IPR019026">
    <property type="entry name" value="Peptidase_M64_IgA"/>
</dbReference>
<dbReference type="EMBL" id="SETE01000003">
    <property type="protein sequence ID" value="RYM34210.1"/>
    <property type="molecule type" value="Genomic_DNA"/>
</dbReference>
<evidence type="ECO:0000259" key="2">
    <source>
        <dbReference type="Pfam" id="PF18962"/>
    </source>
</evidence>
<feature type="domain" description="Secretion system C-terminal sorting" evidence="2">
    <location>
        <begin position="381"/>
        <end position="450"/>
    </location>
</feature>
<dbReference type="Gene3D" id="3.40.390.10">
    <property type="entry name" value="Collagenase (Catalytic Domain)"/>
    <property type="match status" value="1"/>
</dbReference>
<organism evidence="3 4">
    <name type="scientific">Brumimicrobium glaciale</name>
    <dbReference type="NCBI Taxonomy" id="200475"/>
    <lineage>
        <taxon>Bacteria</taxon>
        <taxon>Pseudomonadati</taxon>
        <taxon>Bacteroidota</taxon>
        <taxon>Flavobacteriia</taxon>
        <taxon>Flavobacteriales</taxon>
        <taxon>Crocinitomicaceae</taxon>
        <taxon>Brumimicrobium</taxon>
    </lineage>
</organism>
<dbReference type="GO" id="GO:0008237">
    <property type="term" value="F:metallopeptidase activity"/>
    <property type="evidence" value="ECO:0007669"/>
    <property type="project" value="InterPro"/>
</dbReference>
<dbReference type="AlphaFoldDB" id="A0A4Q4KMI4"/>
<dbReference type="OrthoDB" id="1288696at2"/>
<evidence type="ECO:0000313" key="3">
    <source>
        <dbReference type="EMBL" id="RYM34210.1"/>
    </source>
</evidence>
<keyword evidence="1" id="KW-0732">Signal</keyword>
<proteinExistence type="predicted"/>
<dbReference type="Pfam" id="PF18962">
    <property type="entry name" value="Por_Secre_tail"/>
    <property type="match status" value="1"/>
</dbReference>
<reference evidence="3 4" key="1">
    <citation type="submission" date="2019-02" db="EMBL/GenBank/DDBJ databases">
        <title>Genome sequence of the sea-ice species Brumimicrobium glaciale.</title>
        <authorList>
            <person name="Bowman J.P."/>
        </authorList>
    </citation>
    <scope>NUCLEOTIDE SEQUENCE [LARGE SCALE GENOMIC DNA]</scope>
    <source>
        <strain evidence="3 4">IC156</strain>
    </source>
</reference>
<gene>
    <name evidence="3" type="ORF">ERX46_09645</name>
</gene>
<dbReference type="InterPro" id="IPR024079">
    <property type="entry name" value="MetalloPept_cat_dom_sf"/>
</dbReference>
<sequence length="459" mass="51594">MKKIILLPFVLLFCGVTFSQVFDTIVLHNSGPSDKRINLVILGDGYTSADQGKFITDATGLKDYLFTKVPYSNYSEYFNVIAIKVISNESGIKHPATATDVAEPVFPISNPDTYLETAFDYQDIHRCIYTSNTNLTTQVLAANVPNFDIAVVVVNTPEYGGCAGDYAYFSAHTNAKEIFIHEIGHSFANLADEYWFASTGERPNKTQDDNPSTNKWKNWIGTDNVDIFPFPEDASWNRPHQSCEMRFLNNEYCAVCKEATIERIHQIQGPIDDFNPTQTSLQMGSIDLDFEVSLILPNPNTLEFSWELNGVEIDILNTNISIASIDLVDGLNTLNFSVVDNTPLVRTDNHETIHLNTVTWQINKSGLGIEEIQAKESSFVIYPNPSTDVIYLKSNKKSTRKLTFELLSTTGQIIKTETLSSDASQTYLFKMGDIESQTYLLNIYDDNGIKLYTHRIVKK</sequence>
<evidence type="ECO:0000313" key="4">
    <source>
        <dbReference type="Proteomes" id="UP000293952"/>
    </source>
</evidence>
<comment type="caution">
    <text evidence="3">The sequence shown here is derived from an EMBL/GenBank/DDBJ whole genome shotgun (WGS) entry which is preliminary data.</text>
</comment>
<dbReference type="Proteomes" id="UP000293952">
    <property type="component" value="Unassembled WGS sequence"/>
</dbReference>
<dbReference type="Pfam" id="PF09471">
    <property type="entry name" value="Peptidase_M64"/>
    <property type="match status" value="1"/>
</dbReference>
<name>A0A4Q4KMI4_9FLAO</name>
<accession>A0A4Q4KMI4</accession>
<dbReference type="NCBIfam" id="TIGR04183">
    <property type="entry name" value="Por_Secre_tail"/>
    <property type="match status" value="1"/>
</dbReference>
<evidence type="ECO:0000256" key="1">
    <source>
        <dbReference type="ARBA" id="ARBA00022729"/>
    </source>
</evidence>
<dbReference type="RefSeq" id="WP_130093650.1">
    <property type="nucleotide sequence ID" value="NZ_SETE01000003.1"/>
</dbReference>
<protein>
    <submittedName>
        <fullName evidence="3">T9SS type A sorting domain-containing protein</fullName>
    </submittedName>
</protein>
<keyword evidence="4" id="KW-1185">Reference proteome</keyword>
<dbReference type="InterPro" id="IPR026444">
    <property type="entry name" value="Secre_tail"/>
</dbReference>